<evidence type="ECO:0000313" key="2">
    <source>
        <dbReference type="EMBL" id="MDR6167034.1"/>
    </source>
</evidence>
<accession>A0ABU1HZF9</accession>
<dbReference type="InterPro" id="IPR038765">
    <property type="entry name" value="Papain-like_cys_pep_sf"/>
</dbReference>
<dbReference type="SUPFAM" id="SSF54001">
    <property type="entry name" value="Cysteine proteinases"/>
    <property type="match status" value="1"/>
</dbReference>
<dbReference type="Gene3D" id="3.10.620.30">
    <property type="match status" value="1"/>
</dbReference>
<dbReference type="Proteomes" id="UP001260188">
    <property type="component" value="Unassembled WGS sequence"/>
</dbReference>
<comment type="caution">
    <text evidence="2">The sequence shown here is derived from an EMBL/GenBank/DDBJ whole genome shotgun (WGS) entry which is preliminary data.</text>
</comment>
<name>A0ABU1HZF9_9MICO</name>
<protein>
    <submittedName>
        <fullName evidence="2">Transglutaminase-like putative cysteine protease</fullName>
    </submittedName>
</protein>
<proteinExistence type="predicted"/>
<feature type="domain" description="Transglutaminase-like" evidence="1">
    <location>
        <begin position="153"/>
        <end position="213"/>
    </location>
</feature>
<keyword evidence="3" id="KW-1185">Reference proteome</keyword>
<dbReference type="EMBL" id="JAVIZA010000001">
    <property type="protein sequence ID" value="MDR6167034.1"/>
    <property type="molecule type" value="Genomic_DNA"/>
</dbReference>
<dbReference type="PANTHER" id="PTHR33490:SF12">
    <property type="entry name" value="BLL5557 PROTEIN"/>
    <property type="match status" value="1"/>
</dbReference>
<dbReference type="SMART" id="SM00460">
    <property type="entry name" value="TGc"/>
    <property type="match status" value="1"/>
</dbReference>
<dbReference type="PANTHER" id="PTHR33490">
    <property type="entry name" value="BLR5614 PROTEIN-RELATED"/>
    <property type="match status" value="1"/>
</dbReference>
<gene>
    <name evidence="2" type="ORF">QE367_001238</name>
</gene>
<evidence type="ECO:0000313" key="3">
    <source>
        <dbReference type="Proteomes" id="UP001260188"/>
    </source>
</evidence>
<evidence type="ECO:0000259" key="1">
    <source>
        <dbReference type="SMART" id="SM00460"/>
    </source>
</evidence>
<sequence>MQRILTAELDLQMTGPVDVILQIAASRAASLRNEELRITLAGRSLSVSEIVDPPASPTGTRIHRVAGEAGTIAIRYRAVVDGTAAPSPTSELDTIAYLRPSRYAQSDEVFAHARRQFRGLQGPALVSAIGDFVATNTTYAPGLSLGTDSAVTTLATGQGVCRDYAHLVIALLRAMDVPARYAACYAPGLRPMDFHAVAEAYVDGAWHVIDATRLSNRRGLVRIATGRDAADCAFLSYYGGNVALTHLRVDAEVAGGDATVDDPARDDHEAFITLA</sequence>
<dbReference type="RefSeq" id="WP_309665473.1">
    <property type="nucleotide sequence ID" value="NZ_JAVIZA010000001.1"/>
</dbReference>
<organism evidence="2 3">
    <name type="scientific">Microbacterium paludicola</name>
    <dbReference type="NCBI Taxonomy" id="300019"/>
    <lineage>
        <taxon>Bacteria</taxon>
        <taxon>Bacillati</taxon>
        <taxon>Actinomycetota</taxon>
        <taxon>Actinomycetes</taxon>
        <taxon>Micrococcales</taxon>
        <taxon>Microbacteriaceae</taxon>
        <taxon>Microbacterium</taxon>
    </lineage>
</organism>
<dbReference type="Gene3D" id="2.60.40.2250">
    <property type="match status" value="1"/>
</dbReference>
<dbReference type="InterPro" id="IPR002931">
    <property type="entry name" value="Transglutaminase-like"/>
</dbReference>
<reference evidence="2 3" key="1">
    <citation type="submission" date="2023-08" db="EMBL/GenBank/DDBJ databases">
        <title>Functional and genomic diversity of the sorghum phyllosphere microbiome.</title>
        <authorList>
            <person name="Shade A."/>
        </authorList>
    </citation>
    <scope>NUCLEOTIDE SEQUENCE [LARGE SCALE GENOMIC DNA]</scope>
    <source>
        <strain evidence="2 3">SORGH_AS_0919</strain>
    </source>
</reference>
<dbReference type="Pfam" id="PF01841">
    <property type="entry name" value="Transglut_core"/>
    <property type="match status" value="1"/>
</dbReference>